<dbReference type="PROSITE" id="PS01360">
    <property type="entry name" value="ZF_MYND_1"/>
    <property type="match status" value="1"/>
</dbReference>
<evidence type="ECO:0000256" key="2">
    <source>
        <dbReference type="ARBA" id="ARBA00022771"/>
    </source>
</evidence>
<evidence type="ECO:0000313" key="6">
    <source>
        <dbReference type="EMBL" id="KAJ7673440.1"/>
    </source>
</evidence>
<reference evidence="6" key="1">
    <citation type="submission" date="2023-03" db="EMBL/GenBank/DDBJ databases">
        <title>Massive genome expansion in bonnet fungi (Mycena s.s.) driven by repeated elements and novel gene families across ecological guilds.</title>
        <authorList>
            <consortium name="Lawrence Berkeley National Laboratory"/>
            <person name="Harder C.B."/>
            <person name="Miyauchi S."/>
            <person name="Viragh M."/>
            <person name="Kuo A."/>
            <person name="Thoen E."/>
            <person name="Andreopoulos B."/>
            <person name="Lu D."/>
            <person name="Skrede I."/>
            <person name="Drula E."/>
            <person name="Henrissat B."/>
            <person name="Morin E."/>
            <person name="Kohler A."/>
            <person name="Barry K."/>
            <person name="LaButti K."/>
            <person name="Morin E."/>
            <person name="Salamov A."/>
            <person name="Lipzen A."/>
            <person name="Mereny Z."/>
            <person name="Hegedus B."/>
            <person name="Baldrian P."/>
            <person name="Stursova M."/>
            <person name="Weitz H."/>
            <person name="Taylor A."/>
            <person name="Grigoriev I.V."/>
            <person name="Nagy L.G."/>
            <person name="Martin F."/>
            <person name="Kauserud H."/>
        </authorList>
    </citation>
    <scope>NUCLEOTIDE SEQUENCE</scope>
    <source>
        <strain evidence="6">CBHHK067</strain>
    </source>
</reference>
<keyword evidence="3" id="KW-0862">Zinc</keyword>
<keyword evidence="7" id="KW-1185">Reference proteome</keyword>
<evidence type="ECO:0000313" key="7">
    <source>
        <dbReference type="Proteomes" id="UP001221757"/>
    </source>
</evidence>
<dbReference type="Pfam" id="PF01753">
    <property type="entry name" value="zf-MYND"/>
    <property type="match status" value="1"/>
</dbReference>
<dbReference type="SUPFAM" id="SSF144232">
    <property type="entry name" value="HIT/MYND zinc finger-like"/>
    <property type="match status" value="1"/>
</dbReference>
<name>A0AAD7D1C3_MYCRO</name>
<feature type="domain" description="MYND-type" evidence="5">
    <location>
        <begin position="20"/>
        <end position="63"/>
    </location>
</feature>
<dbReference type="InterPro" id="IPR002893">
    <property type="entry name" value="Znf_MYND"/>
</dbReference>
<evidence type="ECO:0000259" key="5">
    <source>
        <dbReference type="PROSITE" id="PS50865"/>
    </source>
</evidence>
<accession>A0AAD7D1C3</accession>
<dbReference type="EMBL" id="JARKIE010000162">
    <property type="protein sequence ID" value="KAJ7673440.1"/>
    <property type="molecule type" value="Genomic_DNA"/>
</dbReference>
<proteinExistence type="predicted"/>
<dbReference type="GO" id="GO:0008270">
    <property type="term" value="F:zinc ion binding"/>
    <property type="evidence" value="ECO:0007669"/>
    <property type="project" value="UniProtKB-KW"/>
</dbReference>
<keyword evidence="2 4" id="KW-0863">Zinc-finger</keyword>
<dbReference type="Proteomes" id="UP001221757">
    <property type="component" value="Unassembled WGS sequence"/>
</dbReference>
<sequence length="264" mass="30635">MAEPSERKRLNKAPPAEDFCALCFKESEEENIRMQKCSSCKNAFYCSTACQKKDWNKKHKFECSSLPIGELAYLEKMAEAEYKATDDEVRRVSLVLQQWMDAYEPHKSEKNWNPKLFGPNQLLKDIELSYPCSVYTRTLPDPFRTQMVRIIRLFLIHFLASPAFPREHNPTGTPSDDPLHNAKALEWSINGSSIPSSYTQLWAPKIVCRPGELSPPEYIALPFYLWNITMGMEEGEFEGEERAYRRRLLNLTIVYRALFMKAAF</sequence>
<dbReference type="PROSITE" id="PS50865">
    <property type="entry name" value="ZF_MYND_2"/>
    <property type="match status" value="1"/>
</dbReference>
<evidence type="ECO:0000256" key="3">
    <source>
        <dbReference type="ARBA" id="ARBA00022833"/>
    </source>
</evidence>
<dbReference type="Gene3D" id="6.10.140.2220">
    <property type="match status" value="1"/>
</dbReference>
<keyword evidence="1" id="KW-0479">Metal-binding</keyword>
<evidence type="ECO:0000256" key="4">
    <source>
        <dbReference type="PROSITE-ProRule" id="PRU00134"/>
    </source>
</evidence>
<organism evidence="6 7">
    <name type="scientific">Mycena rosella</name>
    <name type="common">Pink bonnet</name>
    <name type="synonym">Agaricus rosellus</name>
    <dbReference type="NCBI Taxonomy" id="1033263"/>
    <lineage>
        <taxon>Eukaryota</taxon>
        <taxon>Fungi</taxon>
        <taxon>Dikarya</taxon>
        <taxon>Basidiomycota</taxon>
        <taxon>Agaricomycotina</taxon>
        <taxon>Agaricomycetes</taxon>
        <taxon>Agaricomycetidae</taxon>
        <taxon>Agaricales</taxon>
        <taxon>Marasmiineae</taxon>
        <taxon>Mycenaceae</taxon>
        <taxon>Mycena</taxon>
    </lineage>
</organism>
<gene>
    <name evidence="6" type="ORF">B0H17DRAFT_1083039</name>
</gene>
<comment type="caution">
    <text evidence="6">The sequence shown here is derived from an EMBL/GenBank/DDBJ whole genome shotgun (WGS) entry which is preliminary data.</text>
</comment>
<protein>
    <recommendedName>
        <fullName evidence="5">MYND-type domain-containing protein</fullName>
    </recommendedName>
</protein>
<dbReference type="AlphaFoldDB" id="A0AAD7D1C3"/>
<evidence type="ECO:0000256" key="1">
    <source>
        <dbReference type="ARBA" id="ARBA00022723"/>
    </source>
</evidence>